<comment type="pathway">
    <text evidence="1">Pyrimidine metabolism; CTP biosynthesis via de novo pathway; CTP from UDP: step 2/2.</text>
</comment>
<dbReference type="AlphaFoldDB" id="A0A1J4TZ96"/>
<dbReference type="GO" id="GO:0005829">
    <property type="term" value="C:cytosol"/>
    <property type="evidence" value="ECO:0007669"/>
    <property type="project" value="TreeGrafter"/>
</dbReference>
<keyword evidence="9" id="KW-0315">Glutamine amidotransferase</keyword>
<dbReference type="Gene3D" id="3.40.50.300">
    <property type="entry name" value="P-loop containing nucleotide triphosphate hydrolases"/>
    <property type="match status" value="1"/>
</dbReference>
<dbReference type="FunFam" id="3.40.50.880:FF:000002">
    <property type="entry name" value="CTP synthase"/>
    <property type="match status" value="1"/>
</dbReference>
<evidence type="ECO:0000313" key="19">
    <source>
        <dbReference type="EMBL" id="OIO15399.1"/>
    </source>
</evidence>
<comment type="caution">
    <text evidence="19">The sequence shown here is derived from an EMBL/GenBank/DDBJ whole genome shotgun (WGS) entry which is preliminary data.</text>
</comment>
<dbReference type="Proteomes" id="UP000183120">
    <property type="component" value="Unassembled WGS sequence"/>
</dbReference>
<evidence type="ECO:0000256" key="12">
    <source>
        <dbReference type="ARBA" id="ARBA00070745"/>
    </source>
</evidence>
<dbReference type="GO" id="GO:0042802">
    <property type="term" value="F:identical protein binding"/>
    <property type="evidence" value="ECO:0007669"/>
    <property type="project" value="TreeGrafter"/>
</dbReference>
<dbReference type="GO" id="GO:0019856">
    <property type="term" value="P:pyrimidine nucleobase biosynthetic process"/>
    <property type="evidence" value="ECO:0007669"/>
    <property type="project" value="TreeGrafter"/>
</dbReference>
<evidence type="ECO:0000256" key="2">
    <source>
        <dbReference type="ARBA" id="ARBA00007533"/>
    </source>
</evidence>
<dbReference type="GO" id="GO:0005524">
    <property type="term" value="F:ATP binding"/>
    <property type="evidence" value="ECO:0007669"/>
    <property type="project" value="UniProtKB-KW"/>
</dbReference>
<evidence type="ECO:0000256" key="11">
    <source>
        <dbReference type="ARBA" id="ARBA00047781"/>
    </source>
</evidence>
<keyword evidence="5" id="KW-0479">Metal-binding</keyword>
<gene>
    <name evidence="19" type="ORF">AUJ73_00600</name>
</gene>
<evidence type="ECO:0000256" key="10">
    <source>
        <dbReference type="ARBA" id="ARBA00022975"/>
    </source>
</evidence>
<accession>A0A1J4TZ96</accession>
<dbReference type="PANTHER" id="PTHR11550">
    <property type="entry name" value="CTP SYNTHASE"/>
    <property type="match status" value="1"/>
</dbReference>
<dbReference type="PANTHER" id="PTHR11550:SF0">
    <property type="entry name" value="CTP SYNTHASE-RELATED"/>
    <property type="match status" value="1"/>
</dbReference>
<keyword evidence="10" id="KW-0665">Pyrimidine biosynthesis</keyword>
<dbReference type="EC" id="6.3.4.2" evidence="3"/>
<evidence type="ECO:0000256" key="4">
    <source>
        <dbReference type="ARBA" id="ARBA00022598"/>
    </source>
</evidence>
<protein>
    <recommendedName>
        <fullName evidence="12">CTP synthase</fullName>
        <ecNumber evidence="3">6.3.4.2</ecNumber>
    </recommendedName>
    <alternativeName>
        <fullName evidence="14">Cytidine 5'-triphosphate synthase</fullName>
    </alternativeName>
    <alternativeName>
        <fullName evidence="15">Cytidine triphosphate synthetase</fullName>
    </alternativeName>
    <alternativeName>
        <fullName evidence="13">UTP--ammonia ligase</fullName>
    </alternativeName>
</protein>
<dbReference type="Pfam" id="PF00117">
    <property type="entry name" value="GATase"/>
    <property type="match status" value="1"/>
</dbReference>
<evidence type="ECO:0000256" key="1">
    <source>
        <dbReference type="ARBA" id="ARBA00005171"/>
    </source>
</evidence>
<comment type="similarity">
    <text evidence="2">Belongs to the CTP synthase family.</text>
</comment>
<keyword evidence="16" id="KW-0472">Membrane</keyword>
<dbReference type="SUPFAM" id="SSF52317">
    <property type="entry name" value="Class I glutamine amidotransferase-like"/>
    <property type="match status" value="1"/>
</dbReference>
<feature type="domain" description="CTP synthase N-terminal" evidence="18">
    <location>
        <begin position="4"/>
        <end position="267"/>
    </location>
</feature>
<keyword evidence="7" id="KW-0067">ATP-binding</keyword>
<dbReference type="SUPFAM" id="SSF52540">
    <property type="entry name" value="P-loop containing nucleoside triphosphate hydrolases"/>
    <property type="match status" value="1"/>
</dbReference>
<dbReference type="GO" id="GO:0044210">
    <property type="term" value="P:'de novo' CTP biosynthetic process"/>
    <property type="evidence" value="ECO:0007669"/>
    <property type="project" value="UniProtKB-UniPathway"/>
</dbReference>
<dbReference type="EMBL" id="MNUY01000010">
    <property type="protein sequence ID" value="OIO15399.1"/>
    <property type="molecule type" value="Genomic_DNA"/>
</dbReference>
<name>A0A1J4TZ96_9BACT</name>
<keyword evidence="8" id="KW-0460">Magnesium</keyword>
<keyword evidence="16" id="KW-1133">Transmembrane helix</keyword>
<dbReference type="InterPro" id="IPR029062">
    <property type="entry name" value="Class_I_gatase-like"/>
</dbReference>
<dbReference type="NCBIfam" id="TIGR00337">
    <property type="entry name" value="PyrG"/>
    <property type="match status" value="1"/>
</dbReference>
<keyword evidence="6" id="KW-0547">Nucleotide-binding</keyword>
<dbReference type="InterPro" id="IPR017926">
    <property type="entry name" value="GATASE"/>
</dbReference>
<dbReference type="CDD" id="cd01746">
    <property type="entry name" value="GATase1_CTP_Synthase"/>
    <property type="match status" value="1"/>
</dbReference>
<dbReference type="GO" id="GO:0097268">
    <property type="term" value="C:cytoophidium"/>
    <property type="evidence" value="ECO:0007669"/>
    <property type="project" value="UniProtKB-ARBA"/>
</dbReference>
<evidence type="ECO:0000256" key="6">
    <source>
        <dbReference type="ARBA" id="ARBA00022741"/>
    </source>
</evidence>
<evidence type="ECO:0000256" key="9">
    <source>
        <dbReference type="ARBA" id="ARBA00022962"/>
    </source>
</evidence>
<evidence type="ECO:0000256" key="14">
    <source>
        <dbReference type="ARBA" id="ARBA00079941"/>
    </source>
</evidence>
<dbReference type="InterPro" id="IPR033828">
    <property type="entry name" value="GATase1_CTP_Synthase"/>
</dbReference>
<evidence type="ECO:0000256" key="15">
    <source>
        <dbReference type="ARBA" id="ARBA00083191"/>
    </source>
</evidence>
<evidence type="ECO:0000313" key="20">
    <source>
        <dbReference type="Proteomes" id="UP000183120"/>
    </source>
</evidence>
<dbReference type="PROSITE" id="PS51273">
    <property type="entry name" value="GATASE_TYPE_1"/>
    <property type="match status" value="1"/>
</dbReference>
<dbReference type="GO" id="GO:0046872">
    <property type="term" value="F:metal ion binding"/>
    <property type="evidence" value="ECO:0007669"/>
    <property type="project" value="UniProtKB-KW"/>
</dbReference>
<evidence type="ECO:0000259" key="17">
    <source>
        <dbReference type="Pfam" id="PF00117"/>
    </source>
</evidence>
<dbReference type="NCBIfam" id="NF003792">
    <property type="entry name" value="PRK05380.1"/>
    <property type="match status" value="1"/>
</dbReference>
<dbReference type="STRING" id="1805209.AUJ73_00600"/>
<dbReference type="InterPro" id="IPR017456">
    <property type="entry name" value="CTP_synthase_N"/>
</dbReference>
<evidence type="ECO:0000259" key="18">
    <source>
        <dbReference type="Pfam" id="PF06418"/>
    </source>
</evidence>
<sequence>MPTKYIFISGGVISGLGKGITLASIALLLKSAGFKVAPIKADPYLNLDAGTMNPIIHGETFVTEDGLETDQDLGHYERFIDENLTRLNYMTAGQVYLSVIERERRLEYGGICVETIPHIPREIIKRLNTLAEKSKADFVILEIGGTVGEYQNAMFLEAAREMSLKIPNDVLNIHVAYLPLPPSLGELKSKPVQTSVQFLHTAGIRPDIIIGRAVKEIDNTRKEKISTFCSILIEDIFSNPDMESIYQVPEYLEKQGITDRILDKLDLSRRFKDIRKWSNFVKKINSGKRKVKIGIVGKYFRSGDFSLEDSYVCVMEAVKQASWWNNVNPEITWIDSIDVEEKGADNVLADFDGLIVPQGWGSRGIEGKILTAGFARQNKIPYLGLCFGMQLACIEFARNVCMLEDSNTEEAKPDCKNPIIHIMPNQKEYLENRQYGATMRLGAWPCVIKENSTIYKAYDKWTRNKTSTNYQLPKVQERHRHRFEFNNRYRQKFEQKGMVFSGISPDGQLVEAVEIPSHPFFVGTQFHPEFKARPMNPHPLFLEFIAASLK</sequence>
<dbReference type="Gene3D" id="3.40.50.880">
    <property type="match status" value="1"/>
</dbReference>
<proteinExistence type="inferred from homology"/>
<keyword evidence="16" id="KW-0812">Transmembrane</keyword>
<organism evidence="19 20">
    <name type="scientific">Candidatus Gottesmanbacteria bacterium CG1_02_37_22</name>
    <dbReference type="NCBI Taxonomy" id="1805209"/>
    <lineage>
        <taxon>Bacteria</taxon>
        <taxon>Candidatus Gottesmaniibacteriota</taxon>
    </lineage>
</organism>
<evidence type="ECO:0000256" key="5">
    <source>
        <dbReference type="ARBA" id="ARBA00022723"/>
    </source>
</evidence>
<feature type="domain" description="Glutamine amidotransferase" evidence="17">
    <location>
        <begin position="308"/>
        <end position="546"/>
    </location>
</feature>
<evidence type="ECO:0000256" key="3">
    <source>
        <dbReference type="ARBA" id="ARBA00012291"/>
    </source>
</evidence>
<dbReference type="InterPro" id="IPR027417">
    <property type="entry name" value="P-loop_NTPase"/>
</dbReference>
<feature type="transmembrane region" description="Helical" evidence="16">
    <location>
        <begin position="6"/>
        <end position="29"/>
    </location>
</feature>
<evidence type="ECO:0000256" key="16">
    <source>
        <dbReference type="SAM" id="Phobius"/>
    </source>
</evidence>
<dbReference type="UniPathway" id="UPA00159">
    <property type="reaction ID" value="UER00277"/>
</dbReference>
<dbReference type="InterPro" id="IPR004468">
    <property type="entry name" value="CTP_synthase"/>
</dbReference>
<evidence type="ECO:0000256" key="7">
    <source>
        <dbReference type="ARBA" id="ARBA00022840"/>
    </source>
</evidence>
<comment type="catalytic activity">
    <reaction evidence="11">
        <text>UTP + L-glutamine + ATP + H2O = CTP + L-glutamate + ADP + phosphate + 2 H(+)</text>
        <dbReference type="Rhea" id="RHEA:26426"/>
        <dbReference type="ChEBI" id="CHEBI:15377"/>
        <dbReference type="ChEBI" id="CHEBI:15378"/>
        <dbReference type="ChEBI" id="CHEBI:29985"/>
        <dbReference type="ChEBI" id="CHEBI:30616"/>
        <dbReference type="ChEBI" id="CHEBI:37563"/>
        <dbReference type="ChEBI" id="CHEBI:43474"/>
        <dbReference type="ChEBI" id="CHEBI:46398"/>
        <dbReference type="ChEBI" id="CHEBI:58359"/>
        <dbReference type="ChEBI" id="CHEBI:456216"/>
        <dbReference type="EC" id="6.3.4.2"/>
    </reaction>
</comment>
<reference evidence="19 20" key="1">
    <citation type="journal article" date="2016" name="Environ. Microbiol.">
        <title>Genomic resolution of a cold subsurface aquifer community provides metabolic insights for novel microbes adapted to high CO concentrations.</title>
        <authorList>
            <person name="Probst A.J."/>
            <person name="Castelle C.J."/>
            <person name="Singh A."/>
            <person name="Brown C.T."/>
            <person name="Anantharaman K."/>
            <person name="Sharon I."/>
            <person name="Hug L.A."/>
            <person name="Burstein D."/>
            <person name="Emerson J.B."/>
            <person name="Thomas B.C."/>
            <person name="Banfield J.F."/>
        </authorList>
    </citation>
    <scope>NUCLEOTIDE SEQUENCE [LARGE SCALE GENOMIC DNA]</scope>
    <source>
        <strain evidence="19">CG1_02_37_22</strain>
    </source>
</reference>
<dbReference type="Pfam" id="PF06418">
    <property type="entry name" value="CTP_synth_N"/>
    <property type="match status" value="1"/>
</dbReference>
<evidence type="ECO:0000256" key="8">
    <source>
        <dbReference type="ARBA" id="ARBA00022842"/>
    </source>
</evidence>
<dbReference type="FunFam" id="3.40.50.300:FF:000009">
    <property type="entry name" value="CTP synthase"/>
    <property type="match status" value="1"/>
</dbReference>
<keyword evidence="4" id="KW-0436">Ligase</keyword>
<evidence type="ECO:0000256" key="13">
    <source>
        <dbReference type="ARBA" id="ARBA00075170"/>
    </source>
</evidence>
<dbReference type="GO" id="GO:0003883">
    <property type="term" value="F:CTP synthase activity"/>
    <property type="evidence" value="ECO:0007669"/>
    <property type="project" value="UniProtKB-EC"/>
</dbReference>